<keyword evidence="1" id="KW-0732">Signal</keyword>
<feature type="signal peptide" evidence="1">
    <location>
        <begin position="1"/>
        <end position="25"/>
    </location>
</feature>
<reference evidence="2" key="1">
    <citation type="submission" date="2020-02" db="EMBL/GenBank/DDBJ databases">
        <authorList>
            <person name="Meier V. D."/>
        </authorList>
    </citation>
    <scope>NUCLEOTIDE SEQUENCE</scope>
    <source>
        <strain evidence="2">AVDCRST_MAG25</strain>
    </source>
</reference>
<evidence type="ECO:0000256" key="1">
    <source>
        <dbReference type="SAM" id="SignalP"/>
    </source>
</evidence>
<gene>
    <name evidence="2" type="ORF">AVDCRST_MAG25-3247</name>
</gene>
<dbReference type="EMBL" id="CADCVI010000219">
    <property type="protein sequence ID" value="CAA9488887.1"/>
    <property type="molecule type" value="Genomic_DNA"/>
</dbReference>
<protein>
    <submittedName>
        <fullName evidence="2">Uncharacterized protein</fullName>
    </submittedName>
</protein>
<organism evidence="2">
    <name type="scientific">uncultured Rubrobacteraceae bacterium</name>
    <dbReference type="NCBI Taxonomy" id="349277"/>
    <lineage>
        <taxon>Bacteria</taxon>
        <taxon>Bacillati</taxon>
        <taxon>Actinomycetota</taxon>
        <taxon>Rubrobacteria</taxon>
        <taxon>Rubrobacterales</taxon>
        <taxon>Rubrobacteraceae</taxon>
        <taxon>environmental samples</taxon>
    </lineage>
</organism>
<sequence length="224" mass="23988">MKRSMLIMTLGMLGVMMLATTAASASRYYDGGGYDGDGSYRGDQPRRAVSYINPDNGVATENPDVNDNSNCNTLDRYAVQKLSNPGMANNDVHNDACFFEGYRSSGAVSQVDGRPVSDIDAPATFDSFGVGSISACPDPDGAGPKVARLSDRNGDGRMDRCFQSGYQDKGQLGVSDVAGDLEFHARTNNDSAAGRQTVVWGYDPQANGLSDTDVKDTIKIDWIR</sequence>
<name>A0A6J4SDG6_9ACTN</name>
<evidence type="ECO:0000313" key="2">
    <source>
        <dbReference type="EMBL" id="CAA9488887.1"/>
    </source>
</evidence>
<accession>A0A6J4SDG6</accession>
<proteinExistence type="predicted"/>
<dbReference type="AlphaFoldDB" id="A0A6J4SDG6"/>
<feature type="chain" id="PRO_5039160106" evidence="1">
    <location>
        <begin position="26"/>
        <end position="224"/>
    </location>
</feature>